<dbReference type="Proteomes" id="UP000799539">
    <property type="component" value="Unassembled WGS sequence"/>
</dbReference>
<sequence length="114" mass="12336">MLTTLNIVQHQHRTRNAAVGRVIAEHRQPPLDSLKSGTARYSQKPESQTGKAVPEQAATVDEWLELVPSGRSSNSKHNVAGAGPVRKKHRVVRNGSHVGCRVSRLEPCNDGAAS</sequence>
<organism evidence="2 3">
    <name type="scientific">Cercospora zeae-maydis SCOH1-5</name>
    <dbReference type="NCBI Taxonomy" id="717836"/>
    <lineage>
        <taxon>Eukaryota</taxon>
        <taxon>Fungi</taxon>
        <taxon>Dikarya</taxon>
        <taxon>Ascomycota</taxon>
        <taxon>Pezizomycotina</taxon>
        <taxon>Dothideomycetes</taxon>
        <taxon>Dothideomycetidae</taxon>
        <taxon>Mycosphaerellales</taxon>
        <taxon>Mycosphaerellaceae</taxon>
        <taxon>Cercospora</taxon>
    </lineage>
</organism>
<feature type="region of interest" description="Disordered" evidence="1">
    <location>
        <begin position="68"/>
        <end position="95"/>
    </location>
</feature>
<proteinExistence type="predicted"/>
<gene>
    <name evidence="2" type="ORF">CERZMDRAFT_90454</name>
</gene>
<dbReference type="EMBL" id="ML992670">
    <property type="protein sequence ID" value="KAF2213456.1"/>
    <property type="molecule type" value="Genomic_DNA"/>
</dbReference>
<feature type="compositionally biased region" description="Polar residues" evidence="1">
    <location>
        <begin position="35"/>
        <end position="50"/>
    </location>
</feature>
<dbReference type="AlphaFoldDB" id="A0A6A6FJ04"/>
<reference evidence="2" key="1">
    <citation type="journal article" date="2020" name="Stud. Mycol.">
        <title>101 Dothideomycetes genomes: a test case for predicting lifestyles and emergence of pathogens.</title>
        <authorList>
            <person name="Haridas S."/>
            <person name="Albert R."/>
            <person name="Binder M."/>
            <person name="Bloem J."/>
            <person name="Labutti K."/>
            <person name="Salamov A."/>
            <person name="Andreopoulos B."/>
            <person name="Baker S."/>
            <person name="Barry K."/>
            <person name="Bills G."/>
            <person name="Bluhm B."/>
            <person name="Cannon C."/>
            <person name="Castanera R."/>
            <person name="Culley D."/>
            <person name="Daum C."/>
            <person name="Ezra D."/>
            <person name="Gonzalez J."/>
            <person name="Henrissat B."/>
            <person name="Kuo A."/>
            <person name="Liang C."/>
            <person name="Lipzen A."/>
            <person name="Lutzoni F."/>
            <person name="Magnuson J."/>
            <person name="Mondo S."/>
            <person name="Nolan M."/>
            <person name="Ohm R."/>
            <person name="Pangilinan J."/>
            <person name="Park H.-J."/>
            <person name="Ramirez L."/>
            <person name="Alfaro M."/>
            <person name="Sun H."/>
            <person name="Tritt A."/>
            <person name="Yoshinaga Y."/>
            <person name="Zwiers L.-H."/>
            <person name="Turgeon B."/>
            <person name="Goodwin S."/>
            <person name="Spatafora J."/>
            <person name="Crous P."/>
            <person name="Grigoriev I."/>
        </authorList>
    </citation>
    <scope>NUCLEOTIDE SEQUENCE</scope>
    <source>
        <strain evidence="2">SCOH1-5</strain>
    </source>
</reference>
<accession>A0A6A6FJ04</accession>
<keyword evidence="3" id="KW-1185">Reference proteome</keyword>
<evidence type="ECO:0000313" key="3">
    <source>
        <dbReference type="Proteomes" id="UP000799539"/>
    </source>
</evidence>
<evidence type="ECO:0000256" key="1">
    <source>
        <dbReference type="SAM" id="MobiDB-lite"/>
    </source>
</evidence>
<evidence type="ECO:0000313" key="2">
    <source>
        <dbReference type="EMBL" id="KAF2213456.1"/>
    </source>
</evidence>
<protein>
    <submittedName>
        <fullName evidence="2">Uncharacterized protein</fullName>
    </submittedName>
</protein>
<name>A0A6A6FJ04_9PEZI</name>
<feature type="region of interest" description="Disordered" evidence="1">
    <location>
        <begin position="1"/>
        <end position="56"/>
    </location>
</feature>